<evidence type="ECO:0000313" key="2">
    <source>
        <dbReference type="Proteomes" id="UP001302429"/>
    </source>
</evidence>
<dbReference type="KEGG" id="acoa:RB602_01535"/>
<dbReference type="EMBL" id="CP136594">
    <property type="protein sequence ID" value="WOE75424.1"/>
    <property type="molecule type" value="Genomic_DNA"/>
</dbReference>
<sequence length="59" mass="6789">MATKKKGQLTVSPEWAKHLRAFAKRQFWRGERRAGQNEIRKEVIAARHNVDKAASDKEG</sequence>
<name>A0AA97I052_9SPHN</name>
<reference evidence="1 2" key="1">
    <citation type="submission" date="2023-10" db="EMBL/GenBank/DDBJ databases">
        <title>Complete genome sequence of a Sphingomonadaceae bacterium.</title>
        <authorList>
            <person name="Yan C."/>
        </authorList>
    </citation>
    <scope>NUCLEOTIDE SEQUENCE [LARGE SCALE GENOMIC DNA]</scope>
    <source>
        <strain evidence="1 2">SCSIO 66989</strain>
    </source>
</reference>
<protein>
    <submittedName>
        <fullName evidence="1">Uncharacterized protein</fullName>
    </submittedName>
</protein>
<dbReference type="RefSeq" id="WP_317082314.1">
    <property type="nucleotide sequence ID" value="NZ_CP136594.1"/>
</dbReference>
<proteinExistence type="predicted"/>
<accession>A0AA97I052</accession>
<organism evidence="1 2">
    <name type="scientific">Alterisphingorhabdus coralli</name>
    <dbReference type="NCBI Taxonomy" id="3071408"/>
    <lineage>
        <taxon>Bacteria</taxon>
        <taxon>Pseudomonadati</taxon>
        <taxon>Pseudomonadota</taxon>
        <taxon>Alphaproteobacteria</taxon>
        <taxon>Sphingomonadales</taxon>
        <taxon>Sphingomonadaceae</taxon>
        <taxon>Alterisphingorhabdus (ex Yan et al. 2024)</taxon>
    </lineage>
</organism>
<gene>
    <name evidence="1" type="ORF">RB602_01535</name>
</gene>
<dbReference type="AlphaFoldDB" id="A0AA97I052"/>
<keyword evidence="2" id="KW-1185">Reference proteome</keyword>
<evidence type="ECO:0000313" key="1">
    <source>
        <dbReference type="EMBL" id="WOE75424.1"/>
    </source>
</evidence>
<dbReference type="Proteomes" id="UP001302429">
    <property type="component" value="Chromosome"/>
</dbReference>